<keyword evidence="3" id="KW-1003">Cell membrane</keyword>
<evidence type="ECO:0000256" key="6">
    <source>
        <dbReference type="ARBA" id="ARBA00023136"/>
    </source>
</evidence>
<evidence type="ECO:0000256" key="4">
    <source>
        <dbReference type="ARBA" id="ARBA00022692"/>
    </source>
</evidence>
<keyword evidence="10" id="KW-1185">Reference proteome</keyword>
<evidence type="ECO:0000256" key="7">
    <source>
        <dbReference type="RuleBase" id="RU363032"/>
    </source>
</evidence>
<dbReference type="InterPro" id="IPR025966">
    <property type="entry name" value="OppC_N"/>
</dbReference>
<dbReference type="CDD" id="cd06261">
    <property type="entry name" value="TM_PBP2"/>
    <property type="match status" value="1"/>
</dbReference>
<dbReference type="OrthoDB" id="9797852at2"/>
<feature type="transmembrane region" description="Helical" evidence="7">
    <location>
        <begin position="12"/>
        <end position="32"/>
    </location>
</feature>
<feature type="transmembrane region" description="Helical" evidence="7">
    <location>
        <begin position="113"/>
        <end position="141"/>
    </location>
</feature>
<accession>G7WDW4</accession>
<dbReference type="PROSITE" id="PS50928">
    <property type="entry name" value="ABC_TM1"/>
    <property type="match status" value="1"/>
</dbReference>
<dbReference type="AlphaFoldDB" id="G7WDW4"/>
<dbReference type="Proteomes" id="UP000006346">
    <property type="component" value="Chromosome"/>
</dbReference>
<protein>
    <submittedName>
        <fullName evidence="9">ABC-type dipeptide/oligopeptide/nickel transport system, permease component</fullName>
    </submittedName>
</protein>
<name>G7WDW4_DESOD</name>
<proteinExistence type="inferred from homology"/>
<dbReference type="PANTHER" id="PTHR43386">
    <property type="entry name" value="OLIGOPEPTIDE TRANSPORT SYSTEM PERMEASE PROTEIN APPC"/>
    <property type="match status" value="1"/>
</dbReference>
<dbReference type="EMBL" id="CP003108">
    <property type="protein sequence ID" value="AET68871.1"/>
    <property type="molecule type" value="Genomic_DNA"/>
</dbReference>
<dbReference type="RefSeq" id="WP_014185679.1">
    <property type="nucleotide sequence ID" value="NC_016584.1"/>
</dbReference>
<dbReference type="InterPro" id="IPR035906">
    <property type="entry name" value="MetI-like_sf"/>
</dbReference>
<dbReference type="HOGENOM" id="CLU_028518_1_1_9"/>
<reference evidence="9 10" key="2">
    <citation type="journal article" date="2012" name="J. Bacteriol.">
        <title>Complete genome sequences of Desulfosporosinus orientis DSM765T, Desulfosporosinus youngiae DSM17734T, Desulfosporosinus meridiei DSM13257T, and Desulfosporosinus acidiphilus DSM22704T.</title>
        <authorList>
            <person name="Pester M."/>
            <person name="Brambilla E."/>
            <person name="Alazard D."/>
            <person name="Rattei T."/>
            <person name="Weinmaier T."/>
            <person name="Han J."/>
            <person name="Lucas S."/>
            <person name="Lapidus A."/>
            <person name="Cheng J.F."/>
            <person name="Goodwin L."/>
            <person name="Pitluck S."/>
            <person name="Peters L."/>
            <person name="Ovchinnikova G."/>
            <person name="Teshima H."/>
            <person name="Detter J.C."/>
            <person name="Han C.S."/>
            <person name="Tapia R."/>
            <person name="Land M.L."/>
            <person name="Hauser L."/>
            <person name="Kyrpides N.C."/>
            <person name="Ivanova N.N."/>
            <person name="Pagani I."/>
            <person name="Huntmann M."/>
            <person name="Wei C.L."/>
            <person name="Davenport K.W."/>
            <person name="Daligault H."/>
            <person name="Chain P.S."/>
            <person name="Chen A."/>
            <person name="Mavromatis K."/>
            <person name="Markowitz V."/>
            <person name="Szeto E."/>
            <person name="Mikhailova N."/>
            <person name="Pati A."/>
            <person name="Wagner M."/>
            <person name="Woyke T."/>
            <person name="Ollivier B."/>
            <person name="Klenk H.P."/>
            <person name="Spring S."/>
            <person name="Loy A."/>
        </authorList>
    </citation>
    <scope>NUCLEOTIDE SEQUENCE [LARGE SCALE GENOMIC DNA]</scope>
    <source>
        <strain evidence="10">ATCC 19365 / DSM 765 / NCIMB 8382 / VKM B-1628</strain>
    </source>
</reference>
<dbReference type="KEGG" id="dor:Desor_3374"/>
<evidence type="ECO:0000313" key="10">
    <source>
        <dbReference type="Proteomes" id="UP000006346"/>
    </source>
</evidence>
<feature type="transmembrane region" description="Helical" evidence="7">
    <location>
        <begin position="153"/>
        <end position="172"/>
    </location>
</feature>
<dbReference type="GO" id="GO:0055085">
    <property type="term" value="P:transmembrane transport"/>
    <property type="evidence" value="ECO:0007669"/>
    <property type="project" value="InterPro"/>
</dbReference>
<keyword evidence="4 7" id="KW-0812">Transmembrane</keyword>
<dbReference type="PANTHER" id="PTHR43386:SF1">
    <property type="entry name" value="D,D-DIPEPTIDE TRANSPORT SYSTEM PERMEASE PROTEIN DDPC-RELATED"/>
    <property type="match status" value="1"/>
</dbReference>
<feature type="domain" description="ABC transmembrane type-1" evidence="8">
    <location>
        <begin position="71"/>
        <end position="260"/>
    </location>
</feature>
<dbReference type="InterPro" id="IPR050366">
    <property type="entry name" value="BP-dependent_transpt_permease"/>
</dbReference>
<dbReference type="Pfam" id="PF00528">
    <property type="entry name" value="BPD_transp_1"/>
    <property type="match status" value="1"/>
</dbReference>
<dbReference type="PATRIC" id="fig|768706.3.peg.3400"/>
<evidence type="ECO:0000256" key="3">
    <source>
        <dbReference type="ARBA" id="ARBA00022475"/>
    </source>
</evidence>
<dbReference type="STRING" id="768706.Desor_3374"/>
<dbReference type="InterPro" id="IPR000515">
    <property type="entry name" value="MetI-like"/>
</dbReference>
<evidence type="ECO:0000256" key="5">
    <source>
        <dbReference type="ARBA" id="ARBA00022989"/>
    </source>
</evidence>
<dbReference type="Gene3D" id="1.10.3720.10">
    <property type="entry name" value="MetI-like"/>
    <property type="match status" value="1"/>
</dbReference>
<keyword evidence="6 7" id="KW-0472">Membrane</keyword>
<evidence type="ECO:0000256" key="1">
    <source>
        <dbReference type="ARBA" id="ARBA00004651"/>
    </source>
</evidence>
<keyword evidence="5 7" id="KW-1133">Transmembrane helix</keyword>
<evidence type="ECO:0000256" key="2">
    <source>
        <dbReference type="ARBA" id="ARBA00022448"/>
    </source>
</evidence>
<feature type="transmembrane region" description="Helical" evidence="7">
    <location>
        <begin position="75"/>
        <end position="101"/>
    </location>
</feature>
<evidence type="ECO:0000313" key="9">
    <source>
        <dbReference type="EMBL" id="AET68871.1"/>
    </source>
</evidence>
<comment type="subcellular location">
    <subcellularLocation>
        <location evidence="1 7">Cell membrane</location>
        <topology evidence="1 7">Multi-pass membrane protein</topology>
    </subcellularLocation>
</comment>
<feature type="transmembrane region" description="Helical" evidence="7">
    <location>
        <begin position="234"/>
        <end position="259"/>
    </location>
</feature>
<dbReference type="eggNOG" id="COG1173">
    <property type="taxonomic scope" value="Bacteria"/>
</dbReference>
<keyword evidence="2 7" id="KW-0813">Transport</keyword>
<organism evidence="9 10">
    <name type="scientific">Desulfosporosinus orientis (strain ATCC 19365 / DSM 765 / NCIMB 8382 / VKM B-1628 / Singapore I)</name>
    <name type="common">Desulfotomaculum orientis</name>
    <dbReference type="NCBI Taxonomy" id="768706"/>
    <lineage>
        <taxon>Bacteria</taxon>
        <taxon>Bacillati</taxon>
        <taxon>Bacillota</taxon>
        <taxon>Clostridia</taxon>
        <taxon>Eubacteriales</taxon>
        <taxon>Desulfitobacteriaceae</taxon>
        <taxon>Desulfosporosinus</taxon>
    </lineage>
</organism>
<dbReference type="Pfam" id="PF12911">
    <property type="entry name" value="OppC_N"/>
    <property type="match status" value="1"/>
</dbReference>
<dbReference type="SUPFAM" id="SSF161098">
    <property type="entry name" value="MetI-like"/>
    <property type="match status" value="1"/>
</dbReference>
<reference evidence="10" key="1">
    <citation type="submission" date="2011-11" db="EMBL/GenBank/DDBJ databases">
        <title>Complete sequence of Desulfosporosinus orientis DSM 765.</title>
        <authorList>
            <person name="Lucas S."/>
            <person name="Han J."/>
            <person name="Lapidus A."/>
            <person name="Cheng J.-F."/>
            <person name="Goodwin L."/>
            <person name="Pitluck S."/>
            <person name="Peters L."/>
            <person name="Ovchinnikova G."/>
            <person name="Teshima H."/>
            <person name="Detter J.C."/>
            <person name="Han C."/>
            <person name="Tapia R."/>
            <person name="Land M."/>
            <person name="Hauser L."/>
            <person name="Kyrpides N."/>
            <person name="Ivanova N."/>
            <person name="Pagani I."/>
            <person name="Pester M."/>
            <person name="Spring S."/>
            <person name="Ollivier B."/>
            <person name="Rattei T."/>
            <person name="Klenk H.-P."/>
            <person name="Wagner M."/>
            <person name="Loy A."/>
            <person name="Woyke T."/>
        </authorList>
    </citation>
    <scope>NUCLEOTIDE SEQUENCE [LARGE SCALE GENOMIC DNA]</scope>
    <source>
        <strain evidence="10">ATCC 19365 / DSM 765 / NCIMB 8382 / VKM B-1628</strain>
    </source>
</reference>
<feature type="transmembrane region" description="Helical" evidence="7">
    <location>
        <begin position="192"/>
        <end position="214"/>
    </location>
</feature>
<evidence type="ECO:0000259" key="8">
    <source>
        <dbReference type="PROSITE" id="PS50928"/>
    </source>
</evidence>
<gene>
    <name evidence="9" type="ordered locus">Desor_3374</name>
</gene>
<comment type="similarity">
    <text evidence="7">Belongs to the binding-protein-dependent transport system permease family.</text>
</comment>
<dbReference type="GO" id="GO:0005886">
    <property type="term" value="C:plasma membrane"/>
    <property type="evidence" value="ECO:0007669"/>
    <property type="project" value="UniProtKB-SubCell"/>
</dbReference>
<sequence>MFRIKATKNLTLLGFILVVSFVFIALFAQAIAPYDPLQIALNESLQKPSWAHLMGTDILGRDVFSRIIYGTRTSLTIGVAATGISLVIGVVVGAISGYYGGWIDSLIMRITDVFLAFPFFLLALAIMTFLGSSFMNVFLVLGTVGWTHYARLVRGQVMFVKVSLFIEAARALGAKDSRIVFKHILPSSIAPVIAYMTLNIGSVILAEAGLSFLGMGVHPPAASWGLMLAESKDYFFNASWMVIWPGTAIFLTVLGYNLLGDGLRDALDPRFKQYTKSKSKKGW</sequence>